<name>A0A2S9KB91_9BURK</name>
<reference evidence="1 2" key="1">
    <citation type="submission" date="2018-03" db="EMBL/GenBank/DDBJ databases">
        <title>Comparative genomics illustrates the genes involved in a hyperalkaliphilic mechanisms of Serpentinomonas isolated from highly-alkaline calcium-rich serpentinized springs.</title>
        <authorList>
            <person name="Suzuki S."/>
            <person name="Ishii S."/>
            <person name="Walworth N."/>
            <person name="Bird L."/>
            <person name="Kuenen J.G."/>
            <person name="Nealson K.H."/>
        </authorList>
    </citation>
    <scope>NUCLEOTIDE SEQUENCE [LARGE SCALE GENOMIC DNA]</scope>
    <source>
        <strain evidence="1 2">83</strain>
    </source>
</reference>
<protein>
    <submittedName>
        <fullName evidence="1">Uncharacterized protein</fullName>
    </submittedName>
</protein>
<gene>
    <name evidence="1" type="ORF">C6P61_14605</name>
</gene>
<comment type="caution">
    <text evidence="1">The sequence shown here is derived from an EMBL/GenBank/DDBJ whole genome shotgun (WGS) entry which is preliminary data.</text>
</comment>
<evidence type="ECO:0000313" key="2">
    <source>
        <dbReference type="Proteomes" id="UP000238326"/>
    </source>
</evidence>
<sequence>MGRMVAWLLSRLCPAASKVALLLGSHRYLCQEQCEISFRSYLREAAPQFHVLETLVSLEDPQLAQSAALNCCTSTPTWRASMSQGVASRA</sequence>
<dbReference type="AlphaFoldDB" id="A0A2S9KB91"/>
<keyword evidence="2" id="KW-1185">Reference proteome</keyword>
<organism evidence="1 2">
    <name type="scientific">Malikia spinosa</name>
    <dbReference type="NCBI Taxonomy" id="86180"/>
    <lineage>
        <taxon>Bacteria</taxon>
        <taxon>Pseudomonadati</taxon>
        <taxon>Pseudomonadota</taxon>
        <taxon>Betaproteobacteria</taxon>
        <taxon>Burkholderiales</taxon>
        <taxon>Comamonadaceae</taxon>
        <taxon>Malikia</taxon>
    </lineage>
</organism>
<accession>A0A2S9KB91</accession>
<dbReference type="Gene3D" id="3.40.50.2300">
    <property type="match status" value="1"/>
</dbReference>
<dbReference type="EMBL" id="PVLR01000046">
    <property type="protein sequence ID" value="PRD67729.1"/>
    <property type="molecule type" value="Genomic_DNA"/>
</dbReference>
<dbReference type="Proteomes" id="UP000238326">
    <property type="component" value="Unassembled WGS sequence"/>
</dbReference>
<evidence type="ECO:0000313" key="1">
    <source>
        <dbReference type="EMBL" id="PRD67729.1"/>
    </source>
</evidence>
<proteinExistence type="predicted"/>